<evidence type="ECO:0000256" key="1">
    <source>
        <dbReference type="SAM" id="Phobius"/>
    </source>
</evidence>
<proteinExistence type="predicted"/>
<gene>
    <name evidence="2 4 5" type="ORF">SRAE_2000331200</name>
</gene>
<evidence type="ECO:0000313" key="5">
    <source>
        <dbReference type="WormBase" id="SRAE_2000331200"/>
    </source>
</evidence>
<evidence type="ECO:0000313" key="3">
    <source>
        <dbReference type="Proteomes" id="UP000035682"/>
    </source>
</evidence>
<dbReference type="GeneID" id="36381027"/>
<dbReference type="Proteomes" id="UP000035682">
    <property type="component" value="Unplaced"/>
</dbReference>
<keyword evidence="1" id="KW-1133">Transmembrane helix</keyword>
<dbReference type="WBParaSite" id="SRAE_2000331200.1">
    <property type="protein sequence ID" value="SRAE_2000331200.1"/>
    <property type="gene ID" value="WBGene00263534"/>
</dbReference>
<evidence type="ECO:0000313" key="4">
    <source>
        <dbReference type="WBParaSite" id="SRAE_2000331200.1"/>
    </source>
</evidence>
<organism evidence="2">
    <name type="scientific">Strongyloides ratti</name>
    <name type="common">Parasitic roundworm</name>
    <dbReference type="NCBI Taxonomy" id="34506"/>
    <lineage>
        <taxon>Eukaryota</taxon>
        <taxon>Metazoa</taxon>
        <taxon>Ecdysozoa</taxon>
        <taxon>Nematoda</taxon>
        <taxon>Chromadorea</taxon>
        <taxon>Rhabditida</taxon>
        <taxon>Tylenchina</taxon>
        <taxon>Panagrolaimomorpha</taxon>
        <taxon>Strongyloidoidea</taxon>
        <taxon>Strongyloididae</taxon>
        <taxon>Strongyloides</taxon>
    </lineage>
</organism>
<reference evidence="2 3" key="1">
    <citation type="submission" date="2014-09" db="EMBL/GenBank/DDBJ databases">
        <authorList>
            <person name="Martin A.A."/>
        </authorList>
    </citation>
    <scope>NUCLEOTIDE SEQUENCE</scope>
    <source>
        <strain evidence="3">ED321</strain>
        <strain evidence="2">ED321 Heterogonic</strain>
    </source>
</reference>
<evidence type="ECO:0000313" key="2">
    <source>
        <dbReference type="EMBL" id="CEF68657.1"/>
    </source>
</evidence>
<keyword evidence="1" id="KW-0812">Transmembrane</keyword>
<name>A0A090LFX4_STRRB</name>
<dbReference type="CTD" id="36381027"/>
<reference evidence="4" key="2">
    <citation type="submission" date="2020-12" db="UniProtKB">
        <authorList>
            <consortium name="WormBaseParasite"/>
        </authorList>
    </citation>
    <scope>IDENTIFICATION</scope>
</reference>
<feature type="transmembrane region" description="Helical" evidence="1">
    <location>
        <begin position="16"/>
        <end position="42"/>
    </location>
</feature>
<dbReference type="WormBase" id="SRAE_2000331200">
    <property type="protein sequence ID" value="SRP05285"/>
    <property type="gene ID" value="WBGene00263534"/>
</dbReference>
<protein>
    <submittedName>
        <fullName evidence="2 4">Uncharacterized protein</fullName>
    </submittedName>
</protein>
<sequence length="175" mass="19444">MQGGNDIFDSVVENSFYFLFNTTMICIIILFLSCGFGVIVIISNIVAQIITSVGQSIVAWIRVKKNTTSKDIPESILESSSRERINFQLNDTSMINRTPSNMDSIQLESSSDAGNASLNSVDLNDRTHSDTIFSEYNTLNNTQAAKCYSTFSTKINTNTSIFSPFAYSKKPKYIV</sequence>
<dbReference type="RefSeq" id="XP_024507857.1">
    <property type="nucleotide sequence ID" value="XM_024654491.1"/>
</dbReference>
<keyword evidence="1" id="KW-0472">Membrane</keyword>
<dbReference type="EMBL" id="LN609529">
    <property type="protein sequence ID" value="CEF68657.1"/>
    <property type="molecule type" value="Genomic_DNA"/>
</dbReference>
<dbReference type="AlphaFoldDB" id="A0A090LFX4"/>
<accession>A0A090LFX4</accession>
<keyword evidence="3" id="KW-1185">Reference proteome</keyword>